<dbReference type="InterPro" id="IPR007055">
    <property type="entry name" value="BON_dom"/>
</dbReference>
<name>A0AAC9IQ30_9BURK</name>
<sequence>MKIDNSFKAIFASMMIVSGLVACDKPGTAESAGKKIDQTTESVSTAVSNTADKADKAITEQGKQAKGVLSDTEITSEVKTALLNEPDLKSMKIMVTTQDGVVTLAGSTNSLANKMKIEKLSKTVDGVKSTVNNITIVK</sequence>
<dbReference type="AlphaFoldDB" id="A0AAC9IQ30"/>
<evidence type="ECO:0000259" key="1">
    <source>
        <dbReference type="PROSITE" id="PS50914"/>
    </source>
</evidence>
<dbReference type="Pfam" id="PF04972">
    <property type="entry name" value="BON"/>
    <property type="match status" value="1"/>
</dbReference>
<protein>
    <recommendedName>
        <fullName evidence="1">BON domain-containing protein</fullName>
    </recommendedName>
</protein>
<dbReference type="Proteomes" id="UP000182060">
    <property type="component" value="Chromosome"/>
</dbReference>
<dbReference type="PANTHER" id="PTHR34606:SF15">
    <property type="entry name" value="BON DOMAIN-CONTAINING PROTEIN"/>
    <property type="match status" value="1"/>
</dbReference>
<dbReference type="InterPro" id="IPR051686">
    <property type="entry name" value="Lipoprotein_DolP"/>
</dbReference>
<dbReference type="PROSITE" id="PS51257">
    <property type="entry name" value="PROKAR_LIPOPROTEIN"/>
    <property type="match status" value="1"/>
</dbReference>
<accession>A0AAC9IQ30</accession>
<evidence type="ECO:0000313" key="2">
    <source>
        <dbReference type="EMBL" id="APC00744.1"/>
    </source>
</evidence>
<gene>
    <name evidence="2" type="ORF">AOC25_03425</name>
</gene>
<dbReference type="PANTHER" id="PTHR34606">
    <property type="entry name" value="BON DOMAIN-CONTAINING PROTEIN"/>
    <property type="match status" value="1"/>
</dbReference>
<organism evidence="2 3">
    <name type="scientific">Polynucleobacter asymbioticus</name>
    <dbReference type="NCBI Taxonomy" id="576611"/>
    <lineage>
        <taxon>Bacteria</taxon>
        <taxon>Pseudomonadati</taxon>
        <taxon>Pseudomonadota</taxon>
        <taxon>Betaproteobacteria</taxon>
        <taxon>Burkholderiales</taxon>
        <taxon>Burkholderiaceae</taxon>
        <taxon>Polynucleobacter</taxon>
    </lineage>
</organism>
<dbReference type="PROSITE" id="PS50914">
    <property type="entry name" value="BON"/>
    <property type="match status" value="1"/>
</dbReference>
<reference evidence="2" key="1">
    <citation type="journal article" date="2017" name="Appl. Environ. Microbiol.">
        <title>Microdiversification of a pelagic Polynucleobacter species is mainly driven by acquisition of genomic islands from a partially interspecific gene pool.</title>
        <authorList>
            <person name="Hoetzinger M."/>
            <person name="Hahn M.W."/>
            <person name="Jezberova J."/>
            <person name="Schmidt J."/>
            <person name="Koll U."/>
        </authorList>
    </citation>
    <scope>NUCLEOTIDE SEQUENCE</scope>
    <source>
        <strain evidence="2">MWH-RechtKol4</strain>
    </source>
</reference>
<feature type="domain" description="BON" evidence="1">
    <location>
        <begin position="70"/>
        <end position="138"/>
    </location>
</feature>
<dbReference type="Gene3D" id="3.30.1340.30">
    <property type="match status" value="1"/>
</dbReference>
<dbReference type="RefSeq" id="WP_071538913.1">
    <property type="nucleotide sequence ID" value="NZ_CP015016.1"/>
</dbReference>
<proteinExistence type="predicted"/>
<dbReference type="EMBL" id="CP015017">
    <property type="protein sequence ID" value="APC00744.1"/>
    <property type="molecule type" value="Genomic_DNA"/>
</dbReference>
<evidence type="ECO:0000313" key="3">
    <source>
        <dbReference type="Proteomes" id="UP000182060"/>
    </source>
</evidence>